<protein>
    <recommendedName>
        <fullName evidence="3">Glycosyltransferase</fullName>
    </recommendedName>
</protein>
<dbReference type="InterPro" id="IPR029044">
    <property type="entry name" value="Nucleotide-diphossugar_trans"/>
</dbReference>
<dbReference type="STRING" id="1715989.NITINOP_0191"/>
<proteinExistence type="predicted"/>
<dbReference type="OrthoDB" id="9810303at2"/>
<dbReference type="AlphaFoldDB" id="A0A0S4KN27"/>
<organism evidence="1 2">
    <name type="scientific">Candidatus Nitrospira inopinata</name>
    <dbReference type="NCBI Taxonomy" id="1715989"/>
    <lineage>
        <taxon>Bacteria</taxon>
        <taxon>Pseudomonadati</taxon>
        <taxon>Nitrospirota</taxon>
        <taxon>Nitrospiria</taxon>
        <taxon>Nitrospirales</taxon>
        <taxon>Nitrospiraceae</taxon>
        <taxon>Nitrospira</taxon>
    </lineage>
</organism>
<sequence>MKPPASRSAPSRHTAALVVFAKAPIPGQVKTRLCPALMPDEAATLHGSFVLDTVERTKAAVGRFNLPVDRFLACAPFSTHPFFKVLEARHGVRLIDQEGDDLGQRMAGVFDRLFAQGYRSMVLVGTDVPSLPLEEYRRAFGLLESHDLVLGPALDGGYYLLGLTRPAPALFTDIPWSTGDVRRRTEEKARSLGLTIVLTAPWRDVDTIEDLTALIDANRLDAAKPKPERVFSSRTTGALQLIAERLRVRAARQSSCP</sequence>
<dbReference type="Proteomes" id="UP000066284">
    <property type="component" value="Chromosome 1"/>
</dbReference>
<dbReference type="KEGG" id="nio:NITINOP_0191"/>
<keyword evidence="2" id="KW-1185">Reference proteome</keyword>
<dbReference type="Pfam" id="PF09837">
    <property type="entry name" value="DUF2064"/>
    <property type="match status" value="1"/>
</dbReference>
<accession>A0A0S4KN27</accession>
<dbReference type="RefSeq" id="WP_062481967.1">
    <property type="nucleotide sequence ID" value="NZ_LN885086.1"/>
</dbReference>
<name>A0A0S4KN27_9BACT</name>
<dbReference type="InterPro" id="IPR018641">
    <property type="entry name" value="Trfase_1_rSAM/seldom-assoc"/>
</dbReference>
<gene>
    <name evidence="1" type="ORF">NITINOP_0191</name>
</gene>
<dbReference type="SUPFAM" id="SSF53448">
    <property type="entry name" value="Nucleotide-diphospho-sugar transferases"/>
    <property type="match status" value="1"/>
</dbReference>
<dbReference type="PANTHER" id="PTHR36529:SF1">
    <property type="entry name" value="GLYCOSYLTRANSFERASE"/>
    <property type="match status" value="1"/>
</dbReference>
<evidence type="ECO:0008006" key="3">
    <source>
        <dbReference type="Google" id="ProtNLM"/>
    </source>
</evidence>
<reference evidence="2" key="1">
    <citation type="submission" date="2015-09" db="EMBL/GenBank/DDBJ databases">
        <authorList>
            <person name="Daims H."/>
        </authorList>
    </citation>
    <scope>NUCLEOTIDE SEQUENCE [LARGE SCALE GENOMIC DNA]</scope>
</reference>
<dbReference type="PANTHER" id="PTHR36529">
    <property type="entry name" value="SLL1095 PROTEIN"/>
    <property type="match status" value="1"/>
</dbReference>
<dbReference type="Gene3D" id="3.90.550.10">
    <property type="entry name" value="Spore Coat Polysaccharide Biosynthesis Protein SpsA, Chain A"/>
    <property type="match status" value="1"/>
</dbReference>
<dbReference type="EMBL" id="LN885086">
    <property type="protein sequence ID" value="CUQ65167.1"/>
    <property type="molecule type" value="Genomic_DNA"/>
</dbReference>
<evidence type="ECO:0000313" key="2">
    <source>
        <dbReference type="Proteomes" id="UP000066284"/>
    </source>
</evidence>
<evidence type="ECO:0000313" key="1">
    <source>
        <dbReference type="EMBL" id="CUQ65167.1"/>
    </source>
</evidence>
<dbReference type="NCBIfam" id="TIGR04282">
    <property type="entry name" value="glyco_like_cofC"/>
    <property type="match status" value="1"/>
</dbReference>